<protein>
    <submittedName>
        <fullName evidence="1">Uncharacterized protein</fullName>
    </submittedName>
</protein>
<accession>X0T6X3</accession>
<gene>
    <name evidence="1" type="ORF">S01H1_20712</name>
</gene>
<sequence length="51" mass="5806">MTLSEFLVKAKVHGYATEGERGEAELENGGKELSYREGSFEYRDRYFGSNP</sequence>
<proteinExistence type="predicted"/>
<comment type="caution">
    <text evidence="1">The sequence shown here is derived from an EMBL/GenBank/DDBJ whole genome shotgun (WGS) entry which is preliminary data.</text>
</comment>
<organism evidence="1">
    <name type="scientific">marine sediment metagenome</name>
    <dbReference type="NCBI Taxonomy" id="412755"/>
    <lineage>
        <taxon>unclassified sequences</taxon>
        <taxon>metagenomes</taxon>
        <taxon>ecological metagenomes</taxon>
    </lineage>
</organism>
<reference evidence="1" key="1">
    <citation type="journal article" date="2014" name="Front. Microbiol.">
        <title>High frequency of phylogenetically diverse reductive dehalogenase-homologous genes in deep subseafloor sedimentary metagenomes.</title>
        <authorList>
            <person name="Kawai M."/>
            <person name="Futagami T."/>
            <person name="Toyoda A."/>
            <person name="Takaki Y."/>
            <person name="Nishi S."/>
            <person name="Hori S."/>
            <person name="Arai W."/>
            <person name="Tsubouchi T."/>
            <person name="Morono Y."/>
            <person name="Uchiyama I."/>
            <person name="Ito T."/>
            <person name="Fujiyama A."/>
            <person name="Inagaki F."/>
            <person name="Takami H."/>
        </authorList>
    </citation>
    <scope>NUCLEOTIDE SEQUENCE</scope>
    <source>
        <strain evidence="1">Expedition CK06-06</strain>
    </source>
</reference>
<evidence type="ECO:0000313" key="1">
    <source>
        <dbReference type="EMBL" id="GAF89248.1"/>
    </source>
</evidence>
<dbReference type="EMBL" id="BARS01011379">
    <property type="protein sequence ID" value="GAF89248.1"/>
    <property type="molecule type" value="Genomic_DNA"/>
</dbReference>
<dbReference type="AlphaFoldDB" id="X0T6X3"/>
<name>X0T6X3_9ZZZZ</name>
<feature type="non-terminal residue" evidence="1">
    <location>
        <position position="51"/>
    </location>
</feature>